<dbReference type="GO" id="GO:0015562">
    <property type="term" value="F:efflux transmembrane transporter activity"/>
    <property type="evidence" value="ECO:0007669"/>
    <property type="project" value="TreeGrafter"/>
</dbReference>
<dbReference type="PANTHER" id="PTHR30469:SF15">
    <property type="entry name" value="HLYD FAMILY OF SECRETION PROTEINS"/>
    <property type="match status" value="1"/>
</dbReference>
<dbReference type="RefSeq" id="WP_089179017.1">
    <property type="nucleotide sequence ID" value="NZ_CP023189.1"/>
</dbReference>
<dbReference type="InterPro" id="IPR006143">
    <property type="entry name" value="RND_pump_MFP"/>
</dbReference>
<evidence type="ECO:0000313" key="3">
    <source>
        <dbReference type="Proteomes" id="UP000256572"/>
    </source>
</evidence>
<dbReference type="SUPFAM" id="SSF111369">
    <property type="entry name" value="HlyD-like secretion proteins"/>
    <property type="match status" value="1"/>
</dbReference>
<evidence type="ECO:0000256" key="1">
    <source>
        <dbReference type="ARBA" id="ARBA00009477"/>
    </source>
</evidence>
<sequence>MWYQIKKTKVLYKAFLITTLISMSACKEKYSKPVAPQPKPVEAVQVVPADNNLSQYVGFYTAQHIISVSTLREGKIKSISVSEGEFVHKNDILAIMHNTDSKLLLAQAQSEFEAAHANTLQLSDLVKRSNGLDTIGALSTSTIKDRQSALSMARAKEKIAKEAEKLAESQEQQSMVRAPEDGIIIKVSAQPGALAGVGSEIIVMAAGNPEIDVELYDSKSVNIGEQAKITIIGDTHPIVVKGEVVRISPYFDPDTKVRHARLALKNPLPIPLNTSVFVILLSEQVKNFVRVPLTAIFYTKNTPLVWVVSKNKQHIEEQNITIVSLKGQDAIVTGLLPEQLVVSSGPDLLQHEDLVKIVQMDEHS</sequence>
<proteinExistence type="inferred from homology"/>
<dbReference type="PANTHER" id="PTHR30469">
    <property type="entry name" value="MULTIDRUG RESISTANCE PROTEIN MDTA"/>
    <property type="match status" value="1"/>
</dbReference>
<dbReference type="Gene3D" id="2.40.30.170">
    <property type="match status" value="1"/>
</dbReference>
<dbReference type="AlphaFoldDB" id="A0AAN1PHH7"/>
<comment type="similarity">
    <text evidence="1">Belongs to the membrane fusion protein (MFP) (TC 8.A.1) family.</text>
</comment>
<accession>A0AAN1PHH7</accession>
<dbReference type="GO" id="GO:1990281">
    <property type="term" value="C:efflux pump complex"/>
    <property type="evidence" value="ECO:0007669"/>
    <property type="project" value="TreeGrafter"/>
</dbReference>
<dbReference type="Gene3D" id="1.10.287.470">
    <property type="entry name" value="Helix hairpin bin"/>
    <property type="match status" value="1"/>
</dbReference>
<reference evidence="2 3" key="1">
    <citation type="submission" date="2017-09" db="EMBL/GenBank/DDBJ databases">
        <authorList>
            <person name="Kim K.H."/>
            <person name="Chun B.H."/>
            <person name="Han G.S."/>
            <person name="Hyun S.G."/>
            <person name="Jeon C.O."/>
        </authorList>
    </citation>
    <scope>NUCLEOTIDE SEQUENCE [LARGE SCALE GENOMIC DNA]</scope>
    <source>
        <strain evidence="2 3">SH</strain>
    </source>
</reference>
<gene>
    <name evidence="2" type="ORF">CJF59_07180</name>
</gene>
<name>A0AAN1PHH7_9PROT</name>
<dbReference type="Gene3D" id="2.40.420.20">
    <property type="match status" value="1"/>
</dbReference>
<dbReference type="Proteomes" id="UP000256572">
    <property type="component" value="Chromosome"/>
</dbReference>
<dbReference type="NCBIfam" id="TIGR01730">
    <property type="entry name" value="RND_mfp"/>
    <property type="match status" value="1"/>
</dbReference>
<protein>
    <submittedName>
        <fullName evidence="2">Efflux RND transporter periplasmic adaptor subunit</fullName>
    </submittedName>
</protein>
<dbReference type="Gene3D" id="2.40.50.100">
    <property type="match status" value="1"/>
</dbReference>
<dbReference type="PROSITE" id="PS51257">
    <property type="entry name" value="PROKAR_LIPOPROTEIN"/>
    <property type="match status" value="1"/>
</dbReference>
<dbReference type="EMBL" id="CP023189">
    <property type="protein sequence ID" value="AXN00333.1"/>
    <property type="molecule type" value="Genomic_DNA"/>
</dbReference>
<organism evidence="2 3">
    <name type="scientific">Acetobacter pomorum</name>
    <dbReference type="NCBI Taxonomy" id="65959"/>
    <lineage>
        <taxon>Bacteria</taxon>
        <taxon>Pseudomonadati</taxon>
        <taxon>Pseudomonadota</taxon>
        <taxon>Alphaproteobacteria</taxon>
        <taxon>Acetobacterales</taxon>
        <taxon>Acetobacteraceae</taxon>
        <taxon>Acetobacter</taxon>
    </lineage>
</organism>
<reference evidence="2 3" key="2">
    <citation type="submission" date="2018-08" db="EMBL/GenBank/DDBJ databases">
        <title>Acetobacter oryzifermentans sp. nov., isolated from Korea traditional vinegar and reclassification of Acetobacter pasteurianus subsp. ascendens (Henneberg 1898) as Acetobacter ascendens comb. nov.</title>
        <authorList>
            <person name="Cho G.Y."/>
            <person name="Lee S.H."/>
        </authorList>
    </citation>
    <scope>NUCLEOTIDE SEQUENCE [LARGE SCALE GENOMIC DNA]</scope>
    <source>
        <strain evidence="2 3">SH</strain>
    </source>
</reference>
<evidence type="ECO:0000313" key="2">
    <source>
        <dbReference type="EMBL" id="AXN00333.1"/>
    </source>
</evidence>